<dbReference type="Gene3D" id="1.10.510.10">
    <property type="entry name" value="Transferase(Phosphotransferase) domain 1"/>
    <property type="match status" value="1"/>
</dbReference>
<proteinExistence type="predicted"/>
<dbReference type="PANTHER" id="PTHR46146:SF1">
    <property type="entry name" value="SERINE_THREONINE-PROTEIN KINASE-LIKE PROTEIN CCR3"/>
    <property type="match status" value="1"/>
</dbReference>
<dbReference type="EMBL" id="VIEB01000863">
    <property type="protein sequence ID" value="TQD79355.1"/>
    <property type="molecule type" value="Genomic_DNA"/>
</dbReference>
<name>A0A540KYP1_MALBA</name>
<dbReference type="Proteomes" id="UP000315295">
    <property type="component" value="Unassembled WGS sequence"/>
</dbReference>
<dbReference type="PANTHER" id="PTHR46146">
    <property type="entry name" value="SERINE/THREONINE-PROTEIN KINASE-LIKE PROTEIN CCR4"/>
    <property type="match status" value="1"/>
</dbReference>
<protein>
    <recommendedName>
        <fullName evidence="3">Protein kinase domain-containing protein</fullName>
    </recommendedName>
</protein>
<evidence type="ECO:0000313" key="1">
    <source>
        <dbReference type="EMBL" id="TQD79355.1"/>
    </source>
</evidence>
<gene>
    <name evidence="1" type="ORF">C1H46_035094</name>
</gene>
<accession>A0A540KYP1</accession>
<comment type="caution">
    <text evidence="1">The sequence shown here is derived from an EMBL/GenBank/DDBJ whole genome shotgun (WGS) entry which is preliminary data.</text>
</comment>
<reference evidence="1 2" key="1">
    <citation type="journal article" date="2019" name="G3 (Bethesda)">
        <title>Sequencing of a Wild Apple (Malus baccata) Genome Unravels the Differences Between Cultivated and Wild Apple Species Regarding Disease Resistance and Cold Tolerance.</title>
        <authorList>
            <person name="Chen X."/>
        </authorList>
    </citation>
    <scope>NUCLEOTIDE SEQUENCE [LARGE SCALE GENOMIC DNA]</scope>
    <source>
        <strain evidence="2">cv. Shandingzi</strain>
        <tissue evidence="1">Leaves</tissue>
    </source>
</reference>
<evidence type="ECO:0008006" key="3">
    <source>
        <dbReference type="Google" id="ProtNLM"/>
    </source>
</evidence>
<evidence type="ECO:0000313" key="2">
    <source>
        <dbReference type="Proteomes" id="UP000315295"/>
    </source>
</evidence>
<keyword evidence="2" id="KW-1185">Reference proteome</keyword>
<dbReference type="AlphaFoldDB" id="A0A540KYP1"/>
<dbReference type="STRING" id="106549.A0A540KYP1"/>
<organism evidence="1 2">
    <name type="scientific">Malus baccata</name>
    <name type="common">Siberian crab apple</name>
    <name type="synonym">Pyrus baccata</name>
    <dbReference type="NCBI Taxonomy" id="106549"/>
    <lineage>
        <taxon>Eukaryota</taxon>
        <taxon>Viridiplantae</taxon>
        <taxon>Streptophyta</taxon>
        <taxon>Embryophyta</taxon>
        <taxon>Tracheophyta</taxon>
        <taxon>Spermatophyta</taxon>
        <taxon>Magnoliopsida</taxon>
        <taxon>eudicotyledons</taxon>
        <taxon>Gunneridae</taxon>
        <taxon>Pentapetalae</taxon>
        <taxon>rosids</taxon>
        <taxon>fabids</taxon>
        <taxon>Rosales</taxon>
        <taxon>Rosaceae</taxon>
        <taxon>Amygdaloideae</taxon>
        <taxon>Maleae</taxon>
        <taxon>Malus</taxon>
    </lineage>
</organism>
<sequence length="316" mass="34917">MEDSELQSSSYSPNLHTFEMSTCSDSDDMCNLGSLQHSTIHPNKLLESRAIWGRNNNDDDMCQIDDKDDTMGGKVQLSSSLMPDNIKSFNPMCEPTDDELMCKFGRSLETKPNGVDLGLDTNPITKLIFFSGNSGTIGKGEKDFSFPCGTSLAEGNSSIMNSWKMRIKIALDAAKGIEYLHNYAMPMGVVEYAWQRIVVGELQSMLDQRVGKPDPKEGKAVELVAYTAISGITNTCPSKNKSNADNFVLYTIESMKGSLGVTMDIKVEVIKEIDRDVSGLGTNFYVSIDGQICDHRSFPHASYDMNIVVAEMEKFM</sequence>